<dbReference type="OrthoDB" id="449382at2759"/>
<keyword evidence="3" id="KW-1185">Reference proteome</keyword>
<evidence type="ECO:0000256" key="1">
    <source>
        <dbReference type="SAM" id="SignalP"/>
    </source>
</evidence>
<evidence type="ECO:0000313" key="2">
    <source>
        <dbReference type="EMBL" id="PGH26767.1"/>
    </source>
</evidence>
<proteinExistence type="predicted"/>
<organism evidence="2 3">
    <name type="scientific">Polytolypa hystricis (strain UAMH7299)</name>
    <dbReference type="NCBI Taxonomy" id="1447883"/>
    <lineage>
        <taxon>Eukaryota</taxon>
        <taxon>Fungi</taxon>
        <taxon>Dikarya</taxon>
        <taxon>Ascomycota</taxon>
        <taxon>Pezizomycotina</taxon>
        <taxon>Eurotiomycetes</taxon>
        <taxon>Eurotiomycetidae</taxon>
        <taxon>Onygenales</taxon>
        <taxon>Onygenales incertae sedis</taxon>
        <taxon>Polytolypa</taxon>
    </lineage>
</organism>
<sequence length="118" mass="12821">MHCTSGKDHTGVLGALILSLCGVPDEVVAGEYNLTEAWLGAWMDHMISAMVKQGVTGERNARRMIGARRASMLDSLSMLRKEFGGAEGYFQTECGLSKDELDKIKPYLIVDEAPVCGL</sequence>
<dbReference type="Gene3D" id="3.90.190.10">
    <property type="entry name" value="Protein tyrosine phosphatase superfamily"/>
    <property type="match status" value="1"/>
</dbReference>
<dbReference type="GO" id="GO:0004721">
    <property type="term" value="F:phosphoprotein phosphatase activity"/>
    <property type="evidence" value="ECO:0007669"/>
    <property type="project" value="InterPro"/>
</dbReference>
<comment type="caution">
    <text evidence="2">The sequence shown here is derived from an EMBL/GenBank/DDBJ whole genome shotgun (WGS) entry which is preliminary data.</text>
</comment>
<evidence type="ECO:0008006" key="4">
    <source>
        <dbReference type="Google" id="ProtNLM"/>
    </source>
</evidence>
<dbReference type="SUPFAM" id="SSF52799">
    <property type="entry name" value="(Phosphotyrosine protein) phosphatases II"/>
    <property type="match status" value="1"/>
</dbReference>
<dbReference type="AlphaFoldDB" id="A0A2B7Z1Q9"/>
<feature type="chain" id="PRO_5012857900" description="Tyrosine specific protein phosphatases domain-containing protein" evidence="1">
    <location>
        <begin position="30"/>
        <end position="118"/>
    </location>
</feature>
<dbReference type="Proteomes" id="UP000224634">
    <property type="component" value="Unassembled WGS sequence"/>
</dbReference>
<dbReference type="InterPro" id="IPR026893">
    <property type="entry name" value="Tyr/Ser_Pase_IphP-type"/>
</dbReference>
<protein>
    <recommendedName>
        <fullName evidence="4">Tyrosine specific protein phosphatases domain-containing protein</fullName>
    </recommendedName>
</protein>
<reference evidence="2 3" key="1">
    <citation type="submission" date="2017-10" db="EMBL/GenBank/DDBJ databases">
        <title>Comparative genomics in systemic dimorphic fungi from Ajellomycetaceae.</title>
        <authorList>
            <person name="Munoz J.F."/>
            <person name="Mcewen J.G."/>
            <person name="Clay O.K."/>
            <person name="Cuomo C.A."/>
        </authorList>
    </citation>
    <scope>NUCLEOTIDE SEQUENCE [LARGE SCALE GENOMIC DNA]</scope>
    <source>
        <strain evidence="2 3">UAMH7299</strain>
    </source>
</reference>
<feature type="signal peptide" evidence="1">
    <location>
        <begin position="1"/>
        <end position="29"/>
    </location>
</feature>
<dbReference type="InterPro" id="IPR029021">
    <property type="entry name" value="Prot-tyrosine_phosphatase-like"/>
</dbReference>
<dbReference type="EMBL" id="PDNA01000013">
    <property type="protein sequence ID" value="PGH26767.1"/>
    <property type="molecule type" value="Genomic_DNA"/>
</dbReference>
<evidence type="ECO:0000313" key="3">
    <source>
        <dbReference type="Proteomes" id="UP000224634"/>
    </source>
</evidence>
<gene>
    <name evidence="2" type="ORF">AJ80_01531</name>
</gene>
<keyword evidence="1" id="KW-0732">Signal</keyword>
<name>A0A2B7Z1Q9_POLH7</name>
<accession>A0A2B7Z1Q9</accession>
<dbReference type="Pfam" id="PF13350">
    <property type="entry name" value="Y_phosphatase3"/>
    <property type="match status" value="1"/>
</dbReference>